<reference evidence="2 3" key="1">
    <citation type="submission" date="2020-07" db="EMBL/GenBank/DDBJ databases">
        <title>Luteimonas sp. SJ-92.</title>
        <authorList>
            <person name="Huang X.-X."/>
            <person name="Xu L."/>
            <person name="Sun J.-Q."/>
        </authorList>
    </citation>
    <scope>NUCLEOTIDE SEQUENCE [LARGE SCALE GENOMIC DNA]</scope>
    <source>
        <strain evidence="2 3">SJ-92</strain>
    </source>
</reference>
<keyword evidence="3" id="KW-1185">Reference proteome</keyword>
<evidence type="ECO:0000313" key="3">
    <source>
        <dbReference type="Proteomes" id="UP000578091"/>
    </source>
</evidence>
<feature type="repeat" description="TPR" evidence="1">
    <location>
        <begin position="320"/>
        <end position="353"/>
    </location>
</feature>
<sequence>MLATLATIMLVGCLPGEEPASARPVAAAEATIDRAGWDAYLEAAAAADGLDDWVERCLAYPDLPGNDWTAGAARARCPLLASASPSIEEIAAVLASADGAVVLDRRYAAMLEAQGSDPASDEPLFRAYHAFGSSDESRRLAALWLSQAPDSPYARAAMGSHLAAAAGRSRGNRAIRDTPASDLRAMERLMRPAIRMLQSALEIEPRLSPACMDLMVAARLLGDRELRDSATGHCLSVAPLSWNVRFQQQQALDPRWGGSFAELDASVAELRPLAERNPALGGMLARAVGLRAYLAYLGRRASIGDLAADFEEAARIAPDPIFIGEAGMAARANGDYRRALGYLSQALRLAPANDRFLRGRADVRRKLEDYAGAVADAKEAMVAGAPTGHNYGVLGQALGKLGRRAEARKAFHSAMQYPPQRKWAFMRWCETYIIGGMEREAALACSKGLATEYPDEAEAQFMRSVVLYKAGESDEASIAAARFGKLVDERDPRQRQMVSELARISSGR</sequence>
<dbReference type="PROSITE" id="PS50005">
    <property type="entry name" value="TPR"/>
    <property type="match status" value="1"/>
</dbReference>
<dbReference type="InterPro" id="IPR011990">
    <property type="entry name" value="TPR-like_helical_dom_sf"/>
</dbReference>
<gene>
    <name evidence="2" type="ORF">H0E84_12095</name>
</gene>
<dbReference type="SUPFAM" id="SSF48452">
    <property type="entry name" value="TPR-like"/>
    <property type="match status" value="1"/>
</dbReference>
<keyword evidence="1" id="KW-0802">TPR repeat</keyword>
<dbReference type="RefSeq" id="WP_180678898.1">
    <property type="nucleotide sequence ID" value="NZ_JACCKA010000072.1"/>
</dbReference>
<evidence type="ECO:0000313" key="2">
    <source>
        <dbReference type="EMBL" id="NZA27121.1"/>
    </source>
</evidence>
<accession>A0A853JCX5</accession>
<comment type="caution">
    <text evidence="2">The sequence shown here is derived from an EMBL/GenBank/DDBJ whole genome shotgun (WGS) entry which is preliminary data.</text>
</comment>
<evidence type="ECO:0000256" key="1">
    <source>
        <dbReference type="PROSITE-ProRule" id="PRU00339"/>
    </source>
</evidence>
<proteinExistence type="predicted"/>
<protein>
    <recommendedName>
        <fullName evidence="4">Tetratricopeptide repeat protein</fullName>
    </recommendedName>
</protein>
<dbReference type="Gene3D" id="1.25.40.10">
    <property type="entry name" value="Tetratricopeptide repeat domain"/>
    <property type="match status" value="1"/>
</dbReference>
<dbReference type="Proteomes" id="UP000578091">
    <property type="component" value="Unassembled WGS sequence"/>
</dbReference>
<dbReference type="InterPro" id="IPR019734">
    <property type="entry name" value="TPR_rpt"/>
</dbReference>
<organism evidence="2 3">
    <name type="scientific">Luteimonas salinisoli</name>
    <dbReference type="NCBI Taxonomy" id="2752307"/>
    <lineage>
        <taxon>Bacteria</taxon>
        <taxon>Pseudomonadati</taxon>
        <taxon>Pseudomonadota</taxon>
        <taxon>Gammaproteobacteria</taxon>
        <taxon>Lysobacterales</taxon>
        <taxon>Lysobacteraceae</taxon>
        <taxon>Luteimonas</taxon>
    </lineage>
</organism>
<dbReference type="EMBL" id="JACCKA010000072">
    <property type="protein sequence ID" value="NZA27121.1"/>
    <property type="molecule type" value="Genomic_DNA"/>
</dbReference>
<name>A0A853JCX5_9GAMM</name>
<evidence type="ECO:0008006" key="4">
    <source>
        <dbReference type="Google" id="ProtNLM"/>
    </source>
</evidence>
<dbReference type="AlphaFoldDB" id="A0A853JCX5"/>